<dbReference type="AlphaFoldDB" id="A0A094ZSQ8"/>
<feature type="compositionally biased region" description="Polar residues" evidence="1">
    <location>
        <begin position="252"/>
        <end position="268"/>
    </location>
</feature>
<keyword evidence="4" id="KW-1185">Reference proteome</keyword>
<reference evidence="2" key="2">
    <citation type="journal article" date="2019" name="Gigascience">
        <title>High-quality Schistosoma haematobium genome achieved by single-molecule and long-range sequencing.</title>
        <authorList>
            <person name="Stroehlein A.J."/>
            <person name="Korhonen P.K."/>
            <person name="Chong T.M."/>
            <person name="Lim Y.L."/>
            <person name="Chan K.G."/>
            <person name="Webster B."/>
            <person name="Rollinson D."/>
            <person name="Brindley P.J."/>
            <person name="Gasser R.B."/>
            <person name="Young N.D."/>
        </authorList>
    </citation>
    <scope>NUCLEOTIDE SEQUENCE</scope>
</reference>
<feature type="compositionally biased region" description="Basic and acidic residues" evidence="1">
    <location>
        <begin position="270"/>
        <end position="289"/>
    </location>
</feature>
<gene>
    <name evidence="2" type="ORF">MS3_00004943</name>
    <name evidence="3" type="ORF">MS3_06159</name>
</gene>
<feature type="compositionally biased region" description="Polar residues" evidence="1">
    <location>
        <begin position="183"/>
        <end position="195"/>
    </location>
</feature>
<evidence type="ECO:0000313" key="4">
    <source>
        <dbReference type="Proteomes" id="UP000471633"/>
    </source>
</evidence>
<feature type="region of interest" description="Disordered" evidence="1">
    <location>
        <begin position="183"/>
        <end position="203"/>
    </location>
</feature>
<dbReference type="KEGG" id="shx:MS3_00004943"/>
<evidence type="ECO:0000256" key="1">
    <source>
        <dbReference type="SAM" id="MobiDB-lite"/>
    </source>
</evidence>
<reference evidence="3" key="1">
    <citation type="journal article" date="2012" name="Nat. Genet.">
        <title>Whole-genome sequence of Schistosoma haematobium.</title>
        <authorList>
            <person name="Young N.D."/>
            <person name="Jex A.R."/>
            <person name="Li B."/>
            <person name="Liu S."/>
            <person name="Yang L."/>
            <person name="Xiong Z."/>
            <person name="Li Y."/>
            <person name="Cantacessi C."/>
            <person name="Hall R.S."/>
            <person name="Xu X."/>
            <person name="Chen F."/>
            <person name="Wu X."/>
            <person name="Zerlotini A."/>
            <person name="Oliveira G."/>
            <person name="Hofmann A."/>
            <person name="Zhang G."/>
            <person name="Fang X."/>
            <person name="Kang Y."/>
            <person name="Campbell B.E."/>
            <person name="Loukas A."/>
            <person name="Ranganathan S."/>
            <person name="Rollinson D."/>
            <person name="Rinaldi G."/>
            <person name="Brindley P.J."/>
            <person name="Yang H."/>
            <person name="Wang J."/>
            <person name="Wang J."/>
            <person name="Gasser R.B."/>
        </authorList>
    </citation>
    <scope>NUCLEOTIDE SEQUENCE [LARGE SCALE GENOMIC DNA]</scope>
</reference>
<name>A0A094ZSQ8_SCHHA</name>
<evidence type="ECO:0000313" key="3">
    <source>
        <dbReference type="EMBL" id="KGB37805.1"/>
    </source>
</evidence>
<organism evidence="3">
    <name type="scientific">Schistosoma haematobium</name>
    <name type="common">Blood fluke</name>
    <dbReference type="NCBI Taxonomy" id="6185"/>
    <lineage>
        <taxon>Eukaryota</taxon>
        <taxon>Metazoa</taxon>
        <taxon>Spiralia</taxon>
        <taxon>Lophotrochozoa</taxon>
        <taxon>Platyhelminthes</taxon>
        <taxon>Trematoda</taxon>
        <taxon>Digenea</taxon>
        <taxon>Strigeidida</taxon>
        <taxon>Schistosomatoidea</taxon>
        <taxon>Schistosomatidae</taxon>
        <taxon>Schistosoma</taxon>
    </lineage>
</organism>
<sequence>MSTVLESQPYAIYPIVFNPYEVPSYKRLATFSGIPFKELDKTYTDNHLTDEIRSKDCSTTNSSSLCLNESDVQKYSTIIKKQVNNENNKQMKHKSLFKTIKKQLQDRCGIGNNWLLTSKIKLIPRQVVSSKKPSIPTPNMDLLQVNVLDTNRNSYTSKTNQSTSHEQTLIKRPHSVASTHSRLSNQLNPECDTNISTASSRSSSKRFPYLYEETIARTKPNRPNSAPCILDEYDRAAPVISELEGNMADTESVVSVSASNTDQESPAFTSDEKSSDQTAGREDEKLDESTKISPAIFDRRLLKECKIVLEDEYDQALRCYGWRMEIPGDPLNLKSKLLPKRLPYTVKLHLQPTLGQPPKMTKQNLETFFQPTVKIPIPSFTIHPDFNSEFYNARRNYLIKKDLWNYATRNYSFAY</sequence>
<reference evidence="2" key="4">
    <citation type="journal article" date="2022" name="PLoS Pathog.">
        <title>Chromosome-level genome of Schistosoma haematobium underpins genome-wide explorations of molecular variation.</title>
        <authorList>
            <person name="Stroehlein A.J."/>
            <person name="Korhonen P.K."/>
            <person name="Lee V.V."/>
            <person name="Ralph S.A."/>
            <person name="Mentink-Kane M."/>
            <person name="You H."/>
            <person name="McManus D.P."/>
            <person name="Tchuente L.T."/>
            <person name="Stothard J.R."/>
            <person name="Kaur P."/>
            <person name="Dudchenko O."/>
            <person name="Aiden E.L."/>
            <person name="Yang B."/>
            <person name="Yang H."/>
            <person name="Emery A.M."/>
            <person name="Webster B.L."/>
            <person name="Brindley P.J."/>
            <person name="Rollinson D."/>
            <person name="Chang B.C.H."/>
            <person name="Gasser R.B."/>
            <person name="Young N.D."/>
        </authorList>
    </citation>
    <scope>NUCLEOTIDE SEQUENCE</scope>
</reference>
<evidence type="ECO:0000313" key="2">
    <source>
        <dbReference type="EMBL" id="KAH9587066.1"/>
    </source>
</evidence>
<dbReference type="RefSeq" id="XP_012797567.1">
    <property type="nucleotide sequence ID" value="XM_012942113.3"/>
</dbReference>
<feature type="region of interest" description="Disordered" evidence="1">
    <location>
        <begin position="251"/>
        <end position="289"/>
    </location>
</feature>
<protein>
    <submittedName>
        <fullName evidence="3">Uncharacterized protein</fullName>
    </submittedName>
</protein>
<dbReference type="EMBL" id="KL250929">
    <property type="protein sequence ID" value="KGB37805.1"/>
    <property type="molecule type" value="Genomic_DNA"/>
</dbReference>
<reference evidence="2" key="3">
    <citation type="submission" date="2021-06" db="EMBL/GenBank/DDBJ databases">
        <title>Chromosome-level genome assembly for S. haematobium.</title>
        <authorList>
            <person name="Stroehlein A.J."/>
        </authorList>
    </citation>
    <scope>NUCLEOTIDE SEQUENCE</scope>
</reference>
<dbReference type="Proteomes" id="UP000471633">
    <property type="component" value="Unassembled WGS sequence"/>
</dbReference>
<accession>A0A094ZSQ8</accession>
<dbReference type="CTD" id="24593568"/>
<dbReference type="EMBL" id="AMPZ03000003">
    <property type="protein sequence ID" value="KAH9587066.1"/>
    <property type="molecule type" value="Genomic_DNA"/>
</dbReference>
<dbReference type="GeneID" id="24593568"/>
<proteinExistence type="predicted"/>
<dbReference type="OrthoDB" id="10022495at2759"/>